<dbReference type="PANTHER" id="PTHR43280:SF32">
    <property type="entry name" value="TRANSCRIPTIONAL REGULATORY PROTEIN"/>
    <property type="match status" value="1"/>
</dbReference>
<dbReference type="PROSITE" id="PS01124">
    <property type="entry name" value="HTH_ARAC_FAMILY_2"/>
    <property type="match status" value="1"/>
</dbReference>
<dbReference type="RefSeq" id="WP_157588577.1">
    <property type="nucleotide sequence ID" value="NZ_WPIN01000013.1"/>
</dbReference>
<dbReference type="Proteomes" id="UP000436006">
    <property type="component" value="Unassembled WGS sequence"/>
</dbReference>
<dbReference type="GO" id="GO:0003700">
    <property type="term" value="F:DNA-binding transcription factor activity"/>
    <property type="evidence" value="ECO:0007669"/>
    <property type="project" value="InterPro"/>
</dbReference>
<dbReference type="SUPFAM" id="SSF46689">
    <property type="entry name" value="Homeodomain-like"/>
    <property type="match status" value="1"/>
</dbReference>
<dbReference type="Gene3D" id="1.10.10.60">
    <property type="entry name" value="Homeodomain-like"/>
    <property type="match status" value="1"/>
</dbReference>
<dbReference type="PANTHER" id="PTHR43280">
    <property type="entry name" value="ARAC-FAMILY TRANSCRIPTIONAL REGULATOR"/>
    <property type="match status" value="1"/>
</dbReference>
<evidence type="ECO:0000313" key="5">
    <source>
        <dbReference type="EMBL" id="MVM33861.1"/>
    </source>
</evidence>
<protein>
    <submittedName>
        <fullName evidence="5">Helix-turn-helix domain-containing protein</fullName>
    </submittedName>
</protein>
<proteinExistence type="predicted"/>
<evidence type="ECO:0000256" key="3">
    <source>
        <dbReference type="ARBA" id="ARBA00023163"/>
    </source>
</evidence>
<dbReference type="InterPro" id="IPR018060">
    <property type="entry name" value="HTH_AraC"/>
</dbReference>
<name>A0A7K1SJ65_9BACT</name>
<evidence type="ECO:0000313" key="6">
    <source>
        <dbReference type="Proteomes" id="UP000436006"/>
    </source>
</evidence>
<dbReference type="InterPro" id="IPR009057">
    <property type="entry name" value="Homeodomain-like_sf"/>
</dbReference>
<dbReference type="EMBL" id="WPIN01000013">
    <property type="protein sequence ID" value="MVM33861.1"/>
    <property type="molecule type" value="Genomic_DNA"/>
</dbReference>
<evidence type="ECO:0000256" key="1">
    <source>
        <dbReference type="ARBA" id="ARBA00023015"/>
    </source>
</evidence>
<evidence type="ECO:0000256" key="2">
    <source>
        <dbReference type="ARBA" id="ARBA00023125"/>
    </source>
</evidence>
<keyword evidence="6" id="KW-1185">Reference proteome</keyword>
<comment type="caution">
    <text evidence="5">The sequence shown here is derived from an EMBL/GenBank/DDBJ whole genome shotgun (WGS) entry which is preliminary data.</text>
</comment>
<keyword evidence="3" id="KW-0804">Transcription</keyword>
<evidence type="ECO:0000259" key="4">
    <source>
        <dbReference type="PROSITE" id="PS01124"/>
    </source>
</evidence>
<accession>A0A7K1SJ65</accession>
<sequence length="302" mass="34601">MKNTSIHIDSISALHKLRGLPKPKHPLVSVFRLNEVPNANAGWTGNMVIGFYCIAIKRDAGTFKYGQRYYDYDSGTMSFFSPNQVLAHEEGETELQEGVALNFHPDFLAGYPLAKTIKNYGFFSYEVSEALHLSEQEEEILDGIFNNIEREYQGNIDQFSQDIIIAQIELLLQYCNRFYNRQFITRKIACNETLIRLENLLNEYFTDEKALASGLPTVQFIAGQLGISTNYLSDMLRSITGQTTQQHIHNKLMEKAKELLSTTNLTVREIAYQLGFDYPQSFNKLFKKKTNVSPLAFRQSFN</sequence>
<gene>
    <name evidence="5" type="ORF">GO755_27745</name>
</gene>
<dbReference type="GO" id="GO:0043565">
    <property type="term" value="F:sequence-specific DNA binding"/>
    <property type="evidence" value="ECO:0007669"/>
    <property type="project" value="InterPro"/>
</dbReference>
<feature type="domain" description="HTH araC/xylS-type" evidence="4">
    <location>
        <begin position="195"/>
        <end position="300"/>
    </location>
</feature>
<dbReference type="Pfam" id="PF12833">
    <property type="entry name" value="HTH_18"/>
    <property type="match status" value="1"/>
</dbReference>
<reference evidence="5 6" key="1">
    <citation type="submission" date="2019-12" db="EMBL/GenBank/DDBJ databases">
        <title>Spirosoma sp. HMF4905 genome sequencing and assembly.</title>
        <authorList>
            <person name="Kang H."/>
            <person name="Cha I."/>
            <person name="Kim H."/>
            <person name="Joh K."/>
        </authorList>
    </citation>
    <scope>NUCLEOTIDE SEQUENCE [LARGE SCALE GENOMIC DNA]</scope>
    <source>
        <strain evidence="5 6">HMF4905</strain>
    </source>
</reference>
<keyword evidence="2" id="KW-0238">DNA-binding</keyword>
<organism evidence="5 6">
    <name type="scientific">Spirosoma arboris</name>
    <dbReference type="NCBI Taxonomy" id="2682092"/>
    <lineage>
        <taxon>Bacteria</taxon>
        <taxon>Pseudomonadati</taxon>
        <taxon>Bacteroidota</taxon>
        <taxon>Cytophagia</taxon>
        <taxon>Cytophagales</taxon>
        <taxon>Cytophagaceae</taxon>
        <taxon>Spirosoma</taxon>
    </lineage>
</organism>
<keyword evidence="1" id="KW-0805">Transcription regulation</keyword>
<dbReference type="AlphaFoldDB" id="A0A7K1SJ65"/>
<dbReference type="SMART" id="SM00342">
    <property type="entry name" value="HTH_ARAC"/>
    <property type="match status" value="1"/>
</dbReference>